<dbReference type="CDD" id="cd02440">
    <property type="entry name" value="AdoMet_MTases"/>
    <property type="match status" value="1"/>
</dbReference>
<feature type="coiled-coil region" evidence="1">
    <location>
        <begin position="543"/>
        <end position="570"/>
    </location>
</feature>
<protein>
    <submittedName>
        <fullName evidence="3">Cyclopropane fatty acyl phospholipid synthase</fullName>
    </submittedName>
</protein>
<dbReference type="InterPro" id="IPR013217">
    <property type="entry name" value="Methyltransf_12"/>
</dbReference>
<feature type="domain" description="Methyltransferase type 12" evidence="2">
    <location>
        <begin position="82"/>
        <end position="180"/>
    </location>
</feature>
<evidence type="ECO:0000259" key="2">
    <source>
        <dbReference type="Pfam" id="PF08242"/>
    </source>
</evidence>
<evidence type="ECO:0000256" key="1">
    <source>
        <dbReference type="SAM" id="Coils"/>
    </source>
</evidence>
<dbReference type="EMBL" id="FUFT01000003">
    <property type="protein sequence ID" value="SJL83538.1"/>
    <property type="molecule type" value="Genomic_DNA"/>
</dbReference>
<dbReference type="PANTHER" id="PTHR43861">
    <property type="entry name" value="TRANS-ACONITATE 2-METHYLTRANSFERASE-RELATED"/>
    <property type="match status" value="1"/>
</dbReference>
<dbReference type="SUPFAM" id="SSF53335">
    <property type="entry name" value="S-adenosyl-L-methionine-dependent methyltransferases"/>
    <property type="match status" value="1"/>
</dbReference>
<evidence type="ECO:0000313" key="3">
    <source>
        <dbReference type="EMBL" id="SJL83538.1"/>
    </source>
</evidence>
<proteinExistence type="predicted"/>
<reference evidence="3 4" key="1">
    <citation type="submission" date="2017-02" db="EMBL/GenBank/DDBJ databases">
        <authorList>
            <person name="Peterson S.W."/>
        </authorList>
    </citation>
    <scope>NUCLEOTIDE SEQUENCE [LARGE SCALE GENOMIC DNA]</scope>
    <source>
        <strain evidence="3 4">CECT 9027</strain>
    </source>
</reference>
<gene>
    <name evidence="3" type="ORF">VPAL9027_01506</name>
</gene>
<dbReference type="Pfam" id="PF08242">
    <property type="entry name" value="Methyltransf_12"/>
    <property type="match status" value="1"/>
</dbReference>
<dbReference type="Gene3D" id="3.40.50.150">
    <property type="entry name" value="Vaccinia Virus protein VP39"/>
    <property type="match status" value="1"/>
</dbReference>
<organism evidence="3 4">
    <name type="scientific">Vibrio palustris</name>
    <dbReference type="NCBI Taxonomy" id="1918946"/>
    <lineage>
        <taxon>Bacteria</taxon>
        <taxon>Pseudomonadati</taxon>
        <taxon>Pseudomonadota</taxon>
        <taxon>Gammaproteobacteria</taxon>
        <taxon>Vibrionales</taxon>
        <taxon>Vibrionaceae</taxon>
        <taxon>Vibrio</taxon>
    </lineage>
</organism>
<name>A0A1R4B3P0_9VIBR</name>
<dbReference type="AlphaFoldDB" id="A0A1R4B3P0"/>
<evidence type="ECO:0000313" key="4">
    <source>
        <dbReference type="Proteomes" id="UP000189475"/>
    </source>
</evidence>
<dbReference type="InterPro" id="IPR029063">
    <property type="entry name" value="SAM-dependent_MTases_sf"/>
</dbReference>
<dbReference type="STRING" id="1918946.VPAL9027_01506"/>
<dbReference type="OrthoDB" id="9791837at2"/>
<dbReference type="Proteomes" id="UP000189475">
    <property type="component" value="Unassembled WGS sequence"/>
</dbReference>
<dbReference type="RefSeq" id="WP_159439113.1">
    <property type="nucleotide sequence ID" value="NZ_AP024887.1"/>
</dbReference>
<keyword evidence="4" id="KW-1185">Reference proteome</keyword>
<accession>A0A1R4B3P0</accession>
<keyword evidence="1" id="KW-0175">Coiled coil</keyword>
<sequence length="586" mass="68813">MNYKKSEDYNYYYKSDKKSISYSDGTEVEDRIFEIIKSVNDKSVLSDELFNKIDDWPTEYHFSKSRHCLLRPLPIKPGDSVLELGCGCGAMTRYLGEIGAKVDSVEGTHSRARIAAERCKDLPNVNVYVDDLLKFSSEIQYDWVLFIGVLEYAPLFSNKDNPVEHYLNSAKNYLKKDGKLVVAIENKLGLKYFNGCNEDHVNEAYFSIENRYSELTPITFGKYELQDVLNDAGFLDTEFYYPFPDYKLPTAIIHENAFKHDFVVSDVLKGLNARDYSGNNHRVFDESFVWPELEQNKLIEDLSNSFLVIAQYNENKIKNESELAWHYNVNRKKHFTTKTVFKYENDHIVTYKNKLIDNSIKIDNIVLKEVSDEYLSGNTLQTQIENSFHKYKNKEMLLSFYKEWIKFIIDNHSDYHYKKSISGSTIEGDYIDLTPFNIKIIDGETRFFDQEWQSNDRVSLLWIIFRGIYWSVFKLNTTHEFNIEIINEIKILLKEYDEVSDLDIDKVIIKEKEFVLLISGTSCDIDSVINKCPTKYTLLPEDLARCNNKNNELLIQNEFLANRVRQYEKIIFIPFFRKLKNLFKKI</sequence>